<evidence type="ECO:0000313" key="3">
    <source>
        <dbReference type="Proteomes" id="UP000552097"/>
    </source>
</evidence>
<name>A0A7W9HJA7_9PSEU</name>
<comment type="caution">
    <text evidence="2">The sequence shown here is derived from an EMBL/GenBank/DDBJ whole genome shotgun (WGS) entry which is preliminary data.</text>
</comment>
<dbReference type="Proteomes" id="UP000552097">
    <property type="component" value="Unassembled WGS sequence"/>
</dbReference>
<evidence type="ECO:0000313" key="2">
    <source>
        <dbReference type="EMBL" id="MBB5803327.1"/>
    </source>
</evidence>
<dbReference type="AlphaFoldDB" id="A0A7W9HJA7"/>
<dbReference type="RefSeq" id="WP_184920617.1">
    <property type="nucleotide sequence ID" value="NZ_JACHMO010000001.1"/>
</dbReference>
<gene>
    <name evidence="2" type="ORF">F4560_003095</name>
</gene>
<protein>
    <recommendedName>
        <fullName evidence="1">Knr4/Smi1-like domain-containing protein</fullName>
    </recommendedName>
</protein>
<organism evidence="2 3">
    <name type="scientific">Saccharothrix ecbatanensis</name>
    <dbReference type="NCBI Taxonomy" id="1105145"/>
    <lineage>
        <taxon>Bacteria</taxon>
        <taxon>Bacillati</taxon>
        <taxon>Actinomycetota</taxon>
        <taxon>Actinomycetes</taxon>
        <taxon>Pseudonocardiales</taxon>
        <taxon>Pseudonocardiaceae</taxon>
        <taxon>Saccharothrix</taxon>
    </lineage>
</organism>
<dbReference type="SUPFAM" id="SSF160631">
    <property type="entry name" value="SMI1/KNR4-like"/>
    <property type="match status" value="1"/>
</dbReference>
<sequence>MSIRWTWAEDERTPAPPLSAAEVAEAEAELKISFPDEYREFLLHVSAGNGRVRRLARGPDGWRWDSDTETDLEMLPTPFPDQDSVERWWAEHDAREPDRDDPSWDAWDREGEELGRRWGAGAVCLQDYGCGFCVLLVVTGPSRGTVWFDRRSACDDIVPLRSEDGRPVGFAEWLASPWRHWFDRAVRRHTAPG</sequence>
<keyword evidence="3" id="KW-1185">Reference proteome</keyword>
<proteinExistence type="predicted"/>
<dbReference type="InterPro" id="IPR037883">
    <property type="entry name" value="Knr4/Smi1-like_sf"/>
</dbReference>
<accession>A0A7W9HJA7</accession>
<dbReference type="InterPro" id="IPR018958">
    <property type="entry name" value="Knr4/Smi1-like_dom"/>
</dbReference>
<dbReference type="EMBL" id="JACHMO010000001">
    <property type="protein sequence ID" value="MBB5803327.1"/>
    <property type="molecule type" value="Genomic_DNA"/>
</dbReference>
<dbReference type="Gene3D" id="3.40.1580.10">
    <property type="entry name" value="SMI1/KNR4-like"/>
    <property type="match status" value="1"/>
</dbReference>
<dbReference type="Pfam" id="PF09346">
    <property type="entry name" value="SMI1_KNR4"/>
    <property type="match status" value="1"/>
</dbReference>
<dbReference type="SMART" id="SM00860">
    <property type="entry name" value="SMI1_KNR4"/>
    <property type="match status" value="1"/>
</dbReference>
<reference evidence="2 3" key="1">
    <citation type="submission" date="2020-08" db="EMBL/GenBank/DDBJ databases">
        <title>Sequencing the genomes of 1000 actinobacteria strains.</title>
        <authorList>
            <person name="Klenk H.-P."/>
        </authorList>
    </citation>
    <scope>NUCLEOTIDE SEQUENCE [LARGE SCALE GENOMIC DNA]</scope>
    <source>
        <strain evidence="2 3">DSM 45486</strain>
    </source>
</reference>
<feature type="domain" description="Knr4/Smi1-like" evidence="1">
    <location>
        <begin position="17"/>
        <end position="176"/>
    </location>
</feature>
<evidence type="ECO:0000259" key="1">
    <source>
        <dbReference type="SMART" id="SM00860"/>
    </source>
</evidence>